<dbReference type="InterPro" id="IPR004424">
    <property type="entry name" value="IspE"/>
</dbReference>
<protein>
    <recommendedName>
        <fullName evidence="3 10">4-diphosphocytidyl-2-C-methyl-D-erythritol kinase</fullName>
        <shortName evidence="10">CMK</shortName>
        <ecNumber evidence="2 10">2.7.1.148</ecNumber>
    </recommendedName>
    <alternativeName>
        <fullName evidence="9 10">4-(cytidine-5'-diphospho)-2-C-methyl-D-erythritol kinase</fullName>
    </alternativeName>
</protein>
<dbReference type="PANTHER" id="PTHR43527">
    <property type="entry name" value="4-DIPHOSPHOCYTIDYL-2-C-METHYL-D-ERYTHRITOL KINASE, CHLOROPLASTIC"/>
    <property type="match status" value="1"/>
</dbReference>
<gene>
    <name evidence="10" type="primary">ispE</name>
    <name evidence="13" type="ORF">H2509_10975</name>
</gene>
<evidence type="ECO:0000256" key="6">
    <source>
        <dbReference type="ARBA" id="ARBA00022777"/>
    </source>
</evidence>
<evidence type="ECO:0000256" key="7">
    <source>
        <dbReference type="ARBA" id="ARBA00022840"/>
    </source>
</evidence>
<dbReference type="InterPro" id="IPR014721">
    <property type="entry name" value="Ribsml_uS5_D2-typ_fold_subgr"/>
</dbReference>
<evidence type="ECO:0000256" key="10">
    <source>
        <dbReference type="HAMAP-Rule" id="MF_00061"/>
    </source>
</evidence>
<name>A0A839AET2_9HYPH</name>
<dbReference type="GO" id="GO:0005524">
    <property type="term" value="F:ATP binding"/>
    <property type="evidence" value="ECO:0007669"/>
    <property type="project" value="UniProtKB-UniRule"/>
</dbReference>
<evidence type="ECO:0000259" key="12">
    <source>
        <dbReference type="Pfam" id="PF08544"/>
    </source>
</evidence>
<dbReference type="Pfam" id="PF00288">
    <property type="entry name" value="GHMP_kinases_N"/>
    <property type="match status" value="1"/>
</dbReference>
<dbReference type="InterPro" id="IPR020568">
    <property type="entry name" value="Ribosomal_Su5_D2-typ_SF"/>
</dbReference>
<dbReference type="NCBIfam" id="NF011202">
    <property type="entry name" value="PRK14608.1"/>
    <property type="match status" value="1"/>
</dbReference>
<dbReference type="InterPro" id="IPR036554">
    <property type="entry name" value="GHMP_kinase_C_sf"/>
</dbReference>
<organism evidence="13 14">
    <name type="scientific">Stappia albiluteola</name>
    <dbReference type="NCBI Taxonomy" id="2758565"/>
    <lineage>
        <taxon>Bacteria</taxon>
        <taxon>Pseudomonadati</taxon>
        <taxon>Pseudomonadota</taxon>
        <taxon>Alphaproteobacteria</taxon>
        <taxon>Hyphomicrobiales</taxon>
        <taxon>Stappiaceae</taxon>
        <taxon>Stappia</taxon>
    </lineage>
</organism>
<dbReference type="AlphaFoldDB" id="A0A839AET2"/>
<keyword evidence="4 10" id="KW-0808">Transferase</keyword>
<keyword evidence="7 10" id="KW-0067">ATP-binding</keyword>
<dbReference type="Gene3D" id="3.30.70.890">
    <property type="entry name" value="GHMP kinase, C-terminal domain"/>
    <property type="match status" value="1"/>
</dbReference>
<evidence type="ECO:0000313" key="14">
    <source>
        <dbReference type="Proteomes" id="UP000541109"/>
    </source>
</evidence>
<evidence type="ECO:0000256" key="1">
    <source>
        <dbReference type="ARBA" id="ARBA00009684"/>
    </source>
</evidence>
<feature type="active site" evidence="10">
    <location>
        <position position="26"/>
    </location>
</feature>
<dbReference type="InterPro" id="IPR006204">
    <property type="entry name" value="GHMP_kinase_N_dom"/>
</dbReference>
<evidence type="ECO:0000256" key="4">
    <source>
        <dbReference type="ARBA" id="ARBA00022679"/>
    </source>
</evidence>
<dbReference type="HAMAP" id="MF_00061">
    <property type="entry name" value="IspE"/>
    <property type="match status" value="1"/>
</dbReference>
<comment type="similarity">
    <text evidence="1 10">Belongs to the GHMP kinase family. IspE subfamily.</text>
</comment>
<keyword evidence="14" id="KW-1185">Reference proteome</keyword>
<dbReference type="GO" id="GO:0019288">
    <property type="term" value="P:isopentenyl diphosphate biosynthetic process, methylerythritol 4-phosphate pathway"/>
    <property type="evidence" value="ECO:0007669"/>
    <property type="project" value="UniProtKB-UniRule"/>
</dbReference>
<dbReference type="EMBL" id="JACFXV010000053">
    <property type="protein sequence ID" value="MBA5777645.1"/>
    <property type="molecule type" value="Genomic_DNA"/>
</dbReference>
<dbReference type="PIRSF" id="PIRSF010376">
    <property type="entry name" value="IspE"/>
    <property type="match status" value="1"/>
</dbReference>
<feature type="domain" description="GHMP kinase C-terminal" evidence="12">
    <location>
        <begin position="218"/>
        <end position="294"/>
    </location>
</feature>
<evidence type="ECO:0000256" key="5">
    <source>
        <dbReference type="ARBA" id="ARBA00022741"/>
    </source>
</evidence>
<dbReference type="Gene3D" id="3.30.230.10">
    <property type="match status" value="1"/>
</dbReference>
<proteinExistence type="inferred from homology"/>
<dbReference type="NCBIfam" id="TIGR00154">
    <property type="entry name" value="ispE"/>
    <property type="match status" value="1"/>
</dbReference>
<feature type="active site" evidence="10">
    <location>
        <position position="156"/>
    </location>
</feature>
<evidence type="ECO:0000256" key="2">
    <source>
        <dbReference type="ARBA" id="ARBA00012052"/>
    </source>
</evidence>
<dbReference type="GO" id="GO:0016114">
    <property type="term" value="P:terpenoid biosynthetic process"/>
    <property type="evidence" value="ECO:0007669"/>
    <property type="project" value="UniProtKB-UniRule"/>
</dbReference>
<sequence length="305" mass="31146">MPGTGSLNPAGSHGRSGVLTAFAAAKVNLALHVTGRRNDGYHLLDTLVVFPDIGDRLSAEPGDSVTLVLEGPFAAALSAESADGDLVLKAARLLATLSPRPLPGARLTLEKALPVASGIGGGSADAAAALRLLCSFWNLEPDEAELHGLALQLGADVPMCLASKTARITGIGEDIVPLAGIPPFGIVLANPGVPVPTPLVFAKLASRDNPPLPAIPGGGFESLSRFIDWLGSTRNDLEASAIEAAGEIADVLNALRSDPDVALARMSGSGATCFAITGSRRDADAIAARLRQTHPDWWIAAGAVA</sequence>
<feature type="binding site" evidence="10">
    <location>
        <begin position="114"/>
        <end position="124"/>
    </location>
    <ligand>
        <name>ATP</name>
        <dbReference type="ChEBI" id="CHEBI:30616"/>
    </ligand>
</feature>
<dbReference type="PANTHER" id="PTHR43527:SF2">
    <property type="entry name" value="4-DIPHOSPHOCYTIDYL-2-C-METHYL-D-ERYTHRITOL KINASE, CHLOROPLASTIC"/>
    <property type="match status" value="1"/>
</dbReference>
<comment type="caution">
    <text evidence="13">The sequence shown here is derived from an EMBL/GenBank/DDBJ whole genome shotgun (WGS) entry which is preliminary data.</text>
</comment>
<evidence type="ECO:0000256" key="9">
    <source>
        <dbReference type="ARBA" id="ARBA00032554"/>
    </source>
</evidence>
<accession>A0A839AET2</accession>
<evidence type="ECO:0000256" key="3">
    <source>
        <dbReference type="ARBA" id="ARBA00017473"/>
    </source>
</evidence>
<evidence type="ECO:0000313" key="13">
    <source>
        <dbReference type="EMBL" id="MBA5777645.1"/>
    </source>
</evidence>
<keyword evidence="8 10" id="KW-0414">Isoprene biosynthesis</keyword>
<dbReference type="SUPFAM" id="SSF54211">
    <property type="entry name" value="Ribosomal protein S5 domain 2-like"/>
    <property type="match status" value="1"/>
</dbReference>
<dbReference type="GO" id="GO:0050515">
    <property type="term" value="F:4-(cytidine 5'-diphospho)-2-C-methyl-D-erythritol kinase activity"/>
    <property type="evidence" value="ECO:0007669"/>
    <property type="project" value="UniProtKB-UniRule"/>
</dbReference>
<dbReference type="SUPFAM" id="SSF55060">
    <property type="entry name" value="GHMP Kinase, C-terminal domain"/>
    <property type="match status" value="1"/>
</dbReference>
<dbReference type="Proteomes" id="UP000541109">
    <property type="component" value="Unassembled WGS sequence"/>
</dbReference>
<comment type="function">
    <text evidence="10">Catalyzes the phosphorylation of the position 2 hydroxy group of 4-diphosphocytidyl-2C-methyl-D-erythritol.</text>
</comment>
<evidence type="ECO:0000256" key="8">
    <source>
        <dbReference type="ARBA" id="ARBA00023229"/>
    </source>
</evidence>
<dbReference type="Pfam" id="PF08544">
    <property type="entry name" value="GHMP_kinases_C"/>
    <property type="match status" value="1"/>
</dbReference>
<comment type="pathway">
    <text evidence="10">Isoprenoid biosynthesis; isopentenyl diphosphate biosynthesis via DXP pathway; isopentenyl diphosphate from 1-deoxy-D-xylulose 5-phosphate: step 3/6.</text>
</comment>
<dbReference type="InterPro" id="IPR013750">
    <property type="entry name" value="GHMP_kinase_C_dom"/>
</dbReference>
<feature type="domain" description="GHMP kinase N-terminal" evidence="11">
    <location>
        <begin position="86"/>
        <end position="162"/>
    </location>
</feature>
<dbReference type="EC" id="2.7.1.148" evidence="2 10"/>
<comment type="catalytic activity">
    <reaction evidence="10">
        <text>4-CDP-2-C-methyl-D-erythritol + ATP = 4-CDP-2-C-methyl-D-erythritol 2-phosphate + ADP + H(+)</text>
        <dbReference type="Rhea" id="RHEA:18437"/>
        <dbReference type="ChEBI" id="CHEBI:15378"/>
        <dbReference type="ChEBI" id="CHEBI:30616"/>
        <dbReference type="ChEBI" id="CHEBI:57823"/>
        <dbReference type="ChEBI" id="CHEBI:57919"/>
        <dbReference type="ChEBI" id="CHEBI:456216"/>
        <dbReference type="EC" id="2.7.1.148"/>
    </reaction>
</comment>
<reference evidence="13 14" key="1">
    <citation type="submission" date="2020-07" db="EMBL/GenBank/DDBJ databases">
        <title>Stappia sp., F7233, whole genome shotgun sequencing project.</title>
        <authorList>
            <person name="Jiang S."/>
            <person name="Liu Z.W."/>
            <person name="Du Z.J."/>
        </authorList>
    </citation>
    <scope>NUCLEOTIDE SEQUENCE [LARGE SCALE GENOMIC DNA]</scope>
    <source>
        <strain evidence="13 14">F7233</strain>
    </source>
</reference>
<dbReference type="UniPathway" id="UPA00056">
    <property type="reaction ID" value="UER00094"/>
</dbReference>
<evidence type="ECO:0000259" key="11">
    <source>
        <dbReference type="Pfam" id="PF00288"/>
    </source>
</evidence>
<keyword evidence="5 10" id="KW-0547">Nucleotide-binding</keyword>
<dbReference type="RefSeq" id="WP_182165161.1">
    <property type="nucleotide sequence ID" value="NZ_JACFXV010000053.1"/>
</dbReference>
<keyword evidence="6 10" id="KW-0418">Kinase</keyword>